<dbReference type="SUPFAM" id="SSF52540">
    <property type="entry name" value="P-loop containing nucleoside triphosphate hydrolases"/>
    <property type="match status" value="1"/>
</dbReference>
<keyword evidence="2" id="KW-1185">Reference proteome</keyword>
<gene>
    <name evidence="1" type="ORF">BDV25DRAFT_20359</name>
</gene>
<evidence type="ECO:0000313" key="1">
    <source>
        <dbReference type="EMBL" id="KAE8148241.1"/>
    </source>
</evidence>
<dbReference type="PANTHER" id="PTHR48419:SF1">
    <property type="entry name" value="SULFOTRANSFERASE DOMAIN-CONTAINING PROTEIN"/>
    <property type="match status" value="1"/>
</dbReference>
<evidence type="ECO:0008006" key="3">
    <source>
        <dbReference type="Google" id="ProtNLM"/>
    </source>
</evidence>
<dbReference type="Gene3D" id="3.40.50.300">
    <property type="entry name" value="P-loop containing nucleotide triphosphate hydrolases"/>
    <property type="match status" value="1"/>
</dbReference>
<organism evidence="1 2">
    <name type="scientific">Aspergillus avenaceus</name>
    <dbReference type="NCBI Taxonomy" id="36643"/>
    <lineage>
        <taxon>Eukaryota</taxon>
        <taxon>Fungi</taxon>
        <taxon>Dikarya</taxon>
        <taxon>Ascomycota</taxon>
        <taxon>Pezizomycotina</taxon>
        <taxon>Eurotiomycetes</taxon>
        <taxon>Eurotiomycetidae</taxon>
        <taxon>Eurotiales</taxon>
        <taxon>Aspergillaceae</taxon>
        <taxon>Aspergillus</taxon>
        <taxon>Aspergillus subgen. Circumdati</taxon>
    </lineage>
</organism>
<dbReference type="InterPro" id="IPR053226">
    <property type="entry name" value="Pyrrolopyrazine_biosynth_F"/>
</dbReference>
<reference evidence="1 2" key="1">
    <citation type="submission" date="2019-04" db="EMBL/GenBank/DDBJ databases">
        <title>Friends and foes A comparative genomics study of 23 Aspergillus species from section Flavi.</title>
        <authorList>
            <consortium name="DOE Joint Genome Institute"/>
            <person name="Kjaerbolling I."/>
            <person name="Vesth T."/>
            <person name="Frisvad J.C."/>
            <person name="Nybo J.L."/>
            <person name="Theobald S."/>
            <person name="Kildgaard S."/>
            <person name="Isbrandt T."/>
            <person name="Kuo A."/>
            <person name="Sato A."/>
            <person name="Lyhne E.K."/>
            <person name="Kogle M.E."/>
            <person name="Wiebenga A."/>
            <person name="Kun R.S."/>
            <person name="Lubbers R.J."/>
            <person name="Makela M.R."/>
            <person name="Barry K."/>
            <person name="Chovatia M."/>
            <person name="Clum A."/>
            <person name="Daum C."/>
            <person name="Haridas S."/>
            <person name="He G."/>
            <person name="LaButti K."/>
            <person name="Lipzen A."/>
            <person name="Mondo S."/>
            <person name="Riley R."/>
            <person name="Salamov A."/>
            <person name="Simmons B.A."/>
            <person name="Magnuson J.K."/>
            <person name="Henrissat B."/>
            <person name="Mortensen U.H."/>
            <person name="Larsen T.O."/>
            <person name="Devries R.P."/>
            <person name="Grigoriev I.V."/>
            <person name="Machida M."/>
            <person name="Baker S.E."/>
            <person name="Andersen M.R."/>
        </authorList>
    </citation>
    <scope>NUCLEOTIDE SEQUENCE [LARGE SCALE GENOMIC DNA]</scope>
    <source>
        <strain evidence="1 2">IBT 18842</strain>
    </source>
</reference>
<evidence type="ECO:0000313" key="2">
    <source>
        <dbReference type="Proteomes" id="UP000325780"/>
    </source>
</evidence>
<dbReference type="OrthoDB" id="3650366at2759"/>
<dbReference type="Proteomes" id="UP000325780">
    <property type="component" value="Unassembled WGS sequence"/>
</dbReference>
<dbReference type="PANTHER" id="PTHR48419">
    <property type="entry name" value="SULFOTRANSFERASE DOMAIN-CONTAINING PROTEIN"/>
    <property type="match status" value="1"/>
</dbReference>
<protein>
    <recommendedName>
        <fullName evidence="3">P-loop containing nucleoside triphosphate hydrolase protein</fullName>
    </recommendedName>
</protein>
<accession>A0A5N6TQ44</accession>
<sequence length="345" mass="39466">MAPNRLLLVSYPRTASNLLLQILSLKDQPNVLANDHGGYFFMRAFMVAAQESRTYRPFDQWTPEECKEVQTTFQECMDAMEEYSERAQKQGKMLVTKEHAFWLCNPMAFSRMIHGTNGEHDDLFRVQIPAAYGPSQTYSPNNQTVFSDEYLRTWRMAFIIRHPALVFPSFYRAMLKMVAANVLMKDELPGVLETNMSLQWTRMLYDWGMENSDPESQPLLLDAHDVIHNPEVVIRFCERVGLDPNALKFEWEKKADANAEPAPEQRAVPDQRVSIQTEGARAIMLGSLAGSSGVLKDKAPTHIDVAVESSKWKKELGEEAALLLEKTVLAAMPDYEYLKKRRVRL</sequence>
<dbReference type="AlphaFoldDB" id="A0A5N6TQ44"/>
<dbReference type="InterPro" id="IPR027417">
    <property type="entry name" value="P-loop_NTPase"/>
</dbReference>
<proteinExistence type="predicted"/>
<name>A0A5N6TQ44_ASPAV</name>
<dbReference type="EMBL" id="ML742168">
    <property type="protein sequence ID" value="KAE8148241.1"/>
    <property type="molecule type" value="Genomic_DNA"/>
</dbReference>